<feature type="transmembrane region" description="Helical" evidence="5">
    <location>
        <begin position="188"/>
        <end position="211"/>
    </location>
</feature>
<evidence type="ECO:0000256" key="3">
    <source>
        <dbReference type="ARBA" id="ARBA00022989"/>
    </source>
</evidence>
<comment type="subcellular location">
    <subcellularLocation>
        <location evidence="1">Membrane</location>
        <topology evidence="1">Multi-pass membrane protein</topology>
    </subcellularLocation>
</comment>
<dbReference type="InterPro" id="IPR036259">
    <property type="entry name" value="MFS_trans_sf"/>
</dbReference>
<accession>A0A9P4JXD5</accession>
<dbReference type="InterPro" id="IPR011701">
    <property type="entry name" value="MFS"/>
</dbReference>
<keyword evidence="8" id="KW-1185">Reference proteome</keyword>
<dbReference type="PROSITE" id="PS50850">
    <property type="entry name" value="MFS"/>
    <property type="match status" value="1"/>
</dbReference>
<dbReference type="EMBL" id="ML986742">
    <property type="protein sequence ID" value="KAF2258697.1"/>
    <property type="molecule type" value="Genomic_DNA"/>
</dbReference>
<dbReference type="GO" id="GO:0015606">
    <property type="term" value="F:spermidine transmembrane transporter activity"/>
    <property type="evidence" value="ECO:0007669"/>
    <property type="project" value="TreeGrafter"/>
</dbReference>
<feature type="transmembrane region" description="Helical" evidence="5">
    <location>
        <begin position="338"/>
        <end position="356"/>
    </location>
</feature>
<evidence type="ECO:0000313" key="7">
    <source>
        <dbReference type="EMBL" id="KAF2258697.1"/>
    </source>
</evidence>
<organism evidence="7 8">
    <name type="scientific">Lojkania enalia</name>
    <dbReference type="NCBI Taxonomy" id="147567"/>
    <lineage>
        <taxon>Eukaryota</taxon>
        <taxon>Fungi</taxon>
        <taxon>Dikarya</taxon>
        <taxon>Ascomycota</taxon>
        <taxon>Pezizomycotina</taxon>
        <taxon>Dothideomycetes</taxon>
        <taxon>Pleosporomycetidae</taxon>
        <taxon>Pleosporales</taxon>
        <taxon>Pleosporales incertae sedis</taxon>
        <taxon>Lojkania</taxon>
    </lineage>
</organism>
<dbReference type="PANTHER" id="PTHR23502">
    <property type="entry name" value="MAJOR FACILITATOR SUPERFAMILY"/>
    <property type="match status" value="1"/>
</dbReference>
<feature type="transmembrane region" description="Helical" evidence="5">
    <location>
        <begin position="99"/>
        <end position="117"/>
    </location>
</feature>
<dbReference type="SUPFAM" id="SSF103473">
    <property type="entry name" value="MFS general substrate transporter"/>
    <property type="match status" value="1"/>
</dbReference>
<evidence type="ECO:0000256" key="4">
    <source>
        <dbReference type="ARBA" id="ARBA00023136"/>
    </source>
</evidence>
<keyword evidence="4 5" id="KW-0472">Membrane</keyword>
<dbReference type="OrthoDB" id="3936150at2759"/>
<feature type="transmembrane region" description="Helical" evidence="5">
    <location>
        <begin position="362"/>
        <end position="388"/>
    </location>
</feature>
<keyword evidence="3 5" id="KW-1133">Transmembrane helix</keyword>
<gene>
    <name evidence="7" type="ORF">CC78DRAFT_477679</name>
</gene>
<dbReference type="PANTHER" id="PTHR23502:SF38">
    <property type="entry name" value="POLYAMINE TRANSPORTER 4"/>
    <property type="match status" value="1"/>
</dbReference>
<dbReference type="GO" id="GO:0000297">
    <property type="term" value="F:spermine transmembrane transporter activity"/>
    <property type="evidence" value="ECO:0007669"/>
    <property type="project" value="TreeGrafter"/>
</dbReference>
<dbReference type="Proteomes" id="UP000800093">
    <property type="component" value="Unassembled WGS sequence"/>
</dbReference>
<feature type="transmembrane region" description="Helical" evidence="5">
    <location>
        <begin position="400"/>
        <end position="423"/>
    </location>
</feature>
<evidence type="ECO:0000256" key="5">
    <source>
        <dbReference type="SAM" id="Phobius"/>
    </source>
</evidence>
<protein>
    <submittedName>
        <fullName evidence="7">MFS general substrate transporter</fullName>
    </submittedName>
</protein>
<reference evidence="8" key="1">
    <citation type="journal article" date="2020" name="Stud. Mycol.">
        <title>101 Dothideomycetes genomes: A test case for predicting lifestyles and emergence of pathogens.</title>
        <authorList>
            <person name="Haridas S."/>
            <person name="Albert R."/>
            <person name="Binder M."/>
            <person name="Bloem J."/>
            <person name="LaButti K."/>
            <person name="Salamov A."/>
            <person name="Andreopoulos B."/>
            <person name="Baker S."/>
            <person name="Barry K."/>
            <person name="Bills G."/>
            <person name="Bluhm B."/>
            <person name="Cannon C."/>
            <person name="Castanera R."/>
            <person name="Culley D."/>
            <person name="Daum C."/>
            <person name="Ezra D."/>
            <person name="Gonzalez J."/>
            <person name="Henrissat B."/>
            <person name="Kuo A."/>
            <person name="Liang C."/>
            <person name="Lipzen A."/>
            <person name="Lutzoni F."/>
            <person name="Magnuson J."/>
            <person name="Mondo S."/>
            <person name="Nolan M."/>
            <person name="Ohm R."/>
            <person name="Pangilinan J."/>
            <person name="Park H.-J."/>
            <person name="Ramirez L."/>
            <person name="Alfaro M."/>
            <person name="Sun H."/>
            <person name="Tritt A."/>
            <person name="Yoshinaga Y."/>
            <person name="Zwiers L.-H."/>
            <person name="Turgeon B."/>
            <person name="Goodwin S."/>
            <person name="Spatafora J."/>
            <person name="Crous P."/>
            <person name="Grigoriev I."/>
        </authorList>
    </citation>
    <scope>NUCLEOTIDE SEQUENCE [LARGE SCALE GENOMIC DNA]</scope>
    <source>
        <strain evidence="8">CBS 304.66</strain>
    </source>
</reference>
<feature type="transmembrane region" description="Helical" evidence="5">
    <location>
        <begin position="429"/>
        <end position="449"/>
    </location>
</feature>
<feature type="transmembrane region" description="Helical" evidence="5">
    <location>
        <begin position="299"/>
        <end position="317"/>
    </location>
</feature>
<evidence type="ECO:0000256" key="2">
    <source>
        <dbReference type="ARBA" id="ARBA00022692"/>
    </source>
</evidence>
<feature type="domain" description="Major facilitator superfamily (MFS) profile" evidence="6">
    <location>
        <begin position="34"/>
        <end position="458"/>
    </location>
</feature>
<dbReference type="InterPro" id="IPR020846">
    <property type="entry name" value="MFS_dom"/>
</dbReference>
<dbReference type="Pfam" id="PF07690">
    <property type="entry name" value="MFS_1"/>
    <property type="match status" value="1"/>
</dbReference>
<feature type="transmembrane region" description="Helical" evidence="5">
    <location>
        <begin position="32"/>
        <end position="55"/>
    </location>
</feature>
<keyword evidence="2 5" id="KW-0812">Transmembrane</keyword>
<dbReference type="GO" id="GO:0005886">
    <property type="term" value="C:plasma membrane"/>
    <property type="evidence" value="ECO:0007669"/>
    <property type="project" value="TreeGrafter"/>
</dbReference>
<evidence type="ECO:0000256" key="1">
    <source>
        <dbReference type="ARBA" id="ARBA00004141"/>
    </source>
</evidence>
<feature type="transmembrane region" description="Helical" evidence="5">
    <location>
        <begin position="259"/>
        <end position="279"/>
    </location>
</feature>
<name>A0A9P4JXD5_9PLEO</name>
<evidence type="ECO:0000313" key="8">
    <source>
        <dbReference type="Proteomes" id="UP000800093"/>
    </source>
</evidence>
<dbReference type="AlphaFoldDB" id="A0A9P4JXD5"/>
<sequence>MPTGPITSNLLSHTLSADDPDNPMNWPTHRRLYASAVGFVMAYTVAFGLTTYSAAIPQIVETFDVSMTRAIAGFSLYLFGIFFAPIYTPHISERTGRTVVYLVSIFCCGLFHLGAALSQSFASLAVCRFFAGFAGGPCLVLIEGTFADIWSAETTNTYYAFLGAASYFGAASGPVVGNFVVQAGGWRWSEYVPCLLILVAFAFGIGMPETYGREIPRRRNKVRGLQPPHQPPAESGITISQMATITILNPLKQLILEPIVIMISFTLALNWAVTFQWFITVPVVLQTVYGFTPQRAGLAFTGAIGGAALAALSTIVIEQWIHRSCKTTMAIEKRLIPAMYGGLMITASLFWIGWTADPTIHFLSPIFGTAIFIWGGLSVLISLVTYLFDAYPPAGTLAALTAAACTRIAVAGIIPLVIVQAFTNLGGNWTLSIFGFISIPCLAVPFALYKWGPVLRARSPYSRSLSIHSHVPPMSMMMGNTMETRSSEGTEMQNVAV</sequence>
<feature type="transmembrane region" description="Helical" evidence="5">
    <location>
        <begin position="123"/>
        <end position="146"/>
    </location>
</feature>
<feature type="transmembrane region" description="Helical" evidence="5">
    <location>
        <begin position="67"/>
        <end position="87"/>
    </location>
</feature>
<feature type="transmembrane region" description="Helical" evidence="5">
    <location>
        <begin position="158"/>
        <end position="176"/>
    </location>
</feature>
<dbReference type="Gene3D" id="1.20.1250.20">
    <property type="entry name" value="MFS general substrate transporter like domains"/>
    <property type="match status" value="1"/>
</dbReference>
<comment type="caution">
    <text evidence="7">The sequence shown here is derived from an EMBL/GenBank/DDBJ whole genome shotgun (WGS) entry which is preliminary data.</text>
</comment>
<proteinExistence type="predicted"/>
<evidence type="ECO:0000259" key="6">
    <source>
        <dbReference type="PROSITE" id="PS50850"/>
    </source>
</evidence>